<reference evidence="1 2" key="1">
    <citation type="submission" date="2014-04" db="EMBL/GenBank/DDBJ databases">
        <authorList>
            <consortium name="DOE Joint Genome Institute"/>
            <person name="Kuo A."/>
            <person name="Ruytinx J."/>
            <person name="Rineau F."/>
            <person name="Colpaert J."/>
            <person name="Kohler A."/>
            <person name="Nagy L.G."/>
            <person name="Floudas D."/>
            <person name="Copeland A."/>
            <person name="Barry K.W."/>
            <person name="Cichocki N."/>
            <person name="Veneault-Fourrey C."/>
            <person name="LaButti K."/>
            <person name="Lindquist E.A."/>
            <person name="Lipzen A."/>
            <person name="Lundell T."/>
            <person name="Morin E."/>
            <person name="Murat C."/>
            <person name="Sun H."/>
            <person name="Tunlid A."/>
            <person name="Henrissat B."/>
            <person name="Grigoriev I.V."/>
            <person name="Hibbett D.S."/>
            <person name="Martin F."/>
            <person name="Nordberg H.P."/>
            <person name="Cantor M.N."/>
            <person name="Hua S.X."/>
        </authorList>
    </citation>
    <scope>NUCLEOTIDE SEQUENCE [LARGE SCALE GENOMIC DNA]</scope>
    <source>
        <strain evidence="1 2">UH-Slu-Lm8-n1</strain>
    </source>
</reference>
<dbReference type="InParanoid" id="A0A0D0BBJ6"/>
<dbReference type="Proteomes" id="UP000054485">
    <property type="component" value="Unassembled WGS sequence"/>
</dbReference>
<protein>
    <submittedName>
        <fullName evidence="1">Uncharacterized protein</fullName>
    </submittedName>
</protein>
<evidence type="ECO:0000313" key="1">
    <source>
        <dbReference type="EMBL" id="KIK47104.1"/>
    </source>
</evidence>
<proteinExistence type="predicted"/>
<sequence length="250" mass="27326">MTIGLFLQMGYLLYVKDLIVGLLILQESWARSRASSVTLKSPIRKSGFGLFRVYMFASVRSSVLSISLLITKATPVELPGRKGSCSSVIWDGPGGLRASPSAAQEARTKAGKGTEYQFTAPSVRLLRGEDYHILGSHGGYMFALLKQPFLSHFSNQYMWAKGSKMEESSPVDSVFASCVHYQEWVHFAGVWGSGEGGLFRSRVCTMLGSVPEWNIREGTESAGMSHLVTSSDQTSWTVVLTIAVSVVEKP</sequence>
<evidence type="ECO:0000313" key="2">
    <source>
        <dbReference type="Proteomes" id="UP000054485"/>
    </source>
</evidence>
<dbReference type="HOGENOM" id="CLU_1111959_0_0_1"/>
<dbReference type="AlphaFoldDB" id="A0A0D0BBJ6"/>
<reference evidence="2" key="2">
    <citation type="submission" date="2015-01" db="EMBL/GenBank/DDBJ databases">
        <title>Evolutionary Origins and Diversification of the Mycorrhizal Mutualists.</title>
        <authorList>
            <consortium name="DOE Joint Genome Institute"/>
            <consortium name="Mycorrhizal Genomics Consortium"/>
            <person name="Kohler A."/>
            <person name="Kuo A."/>
            <person name="Nagy L.G."/>
            <person name="Floudas D."/>
            <person name="Copeland A."/>
            <person name="Barry K.W."/>
            <person name="Cichocki N."/>
            <person name="Veneault-Fourrey C."/>
            <person name="LaButti K."/>
            <person name="Lindquist E.A."/>
            <person name="Lipzen A."/>
            <person name="Lundell T."/>
            <person name="Morin E."/>
            <person name="Murat C."/>
            <person name="Riley R."/>
            <person name="Ohm R."/>
            <person name="Sun H."/>
            <person name="Tunlid A."/>
            <person name="Henrissat B."/>
            <person name="Grigoriev I.V."/>
            <person name="Hibbett D.S."/>
            <person name="Martin F."/>
        </authorList>
    </citation>
    <scope>NUCLEOTIDE SEQUENCE [LARGE SCALE GENOMIC DNA]</scope>
    <source>
        <strain evidence="2">UH-Slu-Lm8-n1</strain>
    </source>
</reference>
<dbReference type="EMBL" id="KN835150">
    <property type="protein sequence ID" value="KIK47104.1"/>
    <property type="molecule type" value="Genomic_DNA"/>
</dbReference>
<organism evidence="1 2">
    <name type="scientific">Suillus luteus UH-Slu-Lm8-n1</name>
    <dbReference type="NCBI Taxonomy" id="930992"/>
    <lineage>
        <taxon>Eukaryota</taxon>
        <taxon>Fungi</taxon>
        <taxon>Dikarya</taxon>
        <taxon>Basidiomycota</taxon>
        <taxon>Agaricomycotina</taxon>
        <taxon>Agaricomycetes</taxon>
        <taxon>Agaricomycetidae</taxon>
        <taxon>Boletales</taxon>
        <taxon>Suillineae</taxon>
        <taxon>Suillaceae</taxon>
        <taxon>Suillus</taxon>
    </lineage>
</organism>
<gene>
    <name evidence="1" type="ORF">CY34DRAFT_104660</name>
</gene>
<keyword evidence="2" id="KW-1185">Reference proteome</keyword>
<accession>A0A0D0BBJ6</accession>
<name>A0A0D0BBJ6_9AGAM</name>